<comment type="similarity">
    <text evidence="1">Belongs to the short-chain dehydrogenases/reductases (SDR) family.</text>
</comment>
<keyword evidence="2" id="KW-0560">Oxidoreductase</keyword>
<accession>A0A7C1FXA6</accession>
<dbReference type="Pfam" id="PF13561">
    <property type="entry name" value="adh_short_C2"/>
    <property type="match status" value="1"/>
</dbReference>
<organism evidence="3">
    <name type="scientific">Caldilinea aerophila</name>
    <dbReference type="NCBI Taxonomy" id="133453"/>
    <lineage>
        <taxon>Bacteria</taxon>
        <taxon>Bacillati</taxon>
        <taxon>Chloroflexota</taxon>
        <taxon>Caldilineae</taxon>
        <taxon>Caldilineales</taxon>
        <taxon>Caldilineaceae</taxon>
        <taxon>Caldilinea</taxon>
    </lineage>
</organism>
<dbReference type="InterPro" id="IPR020904">
    <property type="entry name" value="Sc_DH/Rdtase_CS"/>
</dbReference>
<dbReference type="CDD" id="cd05233">
    <property type="entry name" value="SDR_c"/>
    <property type="match status" value="1"/>
</dbReference>
<dbReference type="InterPro" id="IPR002347">
    <property type="entry name" value="SDR_fam"/>
</dbReference>
<dbReference type="PANTHER" id="PTHR42760">
    <property type="entry name" value="SHORT-CHAIN DEHYDROGENASES/REDUCTASES FAMILY MEMBER"/>
    <property type="match status" value="1"/>
</dbReference>
<dbReference type="PRINTS" id="PR00081">
    <property type="entry name" value="GDHRDH"/>
</dbReference>
<dbReference type="GO" id="GO:0016616">
    <property type="term" value="F:oxidoreductase activity, acting on the CH-OH group of donors, NAD or NADP as acceptor"/>
    <property type="evidence" value="ECO:0007669"/>
    <property type="project" value="TreeGrafter"/>
</dbReference>
<name>A0A7C1FXA6_9CHLR</name>
<dbReference type="PROSITE" id="PS00061">
    <property type="entry name" value="ADH_SHORT"/>
    <property type="match status" value="1"/>
</dbReference>
<dbReference type="InterPro" id="IPR036291">
    <property type="entry name" value="NAD(P)-bd_dom_sf"/>
</dbReference>
<gene>
    <name evidence="3" type="ORF">ENQ20_19955</name>
</gene>
<dbReference type="AlphaFoldDB" id="A0A7C1FXA6"/>
<dbReference type="PRINTS" id="PR00080">
    <property type="entry name" value="SDRFAMILY"/>
</dbReference>
<evidence type="ECO:0000313" key="3">
    <source>
        <dbReference type="EMBL" id="HDX33731.1"/>
    </source>
</evidence>
<reference evidence="3" key="1">
    <citation type="journal article" date="2020" name="mSystems">
        <title>Genome- and Community-Level Interaction Insights into Carbon Utilization and Element Cycling Functions of Hydrothermarchaeota in Hydrothermal Sediment.</title>
        <authorList>
            <person name="Zhou Z."/>
            <person name="Liu Y."/>
            <person name="Xu W."/>
            <person name="Pan J."/>
            <person name="Luo Z.H."/>
            <person name="Li M."/>
        </authorList>
    </citation>
    <scope>NUCLEOTIDE SEQUENCE [LARGE SCALE GENOMIC DNA]</scope>
    <source>
        <strain evidence="3">SpSt-289</strain>
    </source>
</reference>
<protein>
    <submittedName>
        <fullName evidence="3">SDR family oxidoreductase</fullName>
    </submittedName>
</protein>
<dbReference type="NCBIfam" id="NF005559">
    <property type="entry name" value="PRK07231.1"/>
    <property type="match status" value="1"/>
</dbReference>
<dbReference type="FunFam" id="3.40.50.720:FF:000084">
    <property type="entry name" value="Short-chain dehydrogenase reductase"/>
    <property type="match status" value="1"/>
</dbReference>
<proteinExistence type="inferred from homology"/>
<comment type="caution">
    <text evidence="3">The sequence shown here is derived from an EMBL/GenBank/DDBJ whole genome shotgun (WGS) entry which is preliminary data.</text>
</comment>
<dbReference type="SUPFAM" id="SSF51735">
    <property type="entry name" value="NAD(P)-binding Rossmann-fold domains"/>
    <property type="match status" value="1"/>
</dbReference>
<evidence type="ECO:0000256" key="1">
    <source>
        <dbReference type="ARBA" id="ARBA00006484"/>
    </source>
</evidence>
<sequence length="256" mass="27160">MAELTGKVALVTGGARGIGRAVAEVFVREGAAVMLADLLGDEGEATAAALRSQGGQIAFVQGDVRHDAEAMVAATVAALDRLDILVNNAGIFYNADALNIPFEEWLRAVDVIFYGAFHCSRAAGRVMVEQGEGGRIVNVSSVNAFLGMAQSSHYNAAKGAVDQLTRCLAVEWAPYGILVNSVAPGFVDTPMSIVNGVNELETPEFQEFYVRRRRIPLARAAQPEEIAEAVCFLASPRSSYITGHTLVVDGGLSITF</sequence>
<evidence type="ECO:0000256" key="2">
    <source>
        <dbReference type="ARBA" id="ARBA00023002"/>
    </source>
</evidence>
<dbReference type="EMBL" id="DSMG01000199">
    <property type="protein sequence ID" value="HDX33731.1"/>
    <property type="molecule type" value="Genomic_DNA"/>
</dbReference>
<dbReference type="Gene3D" id="3.40.50.720">
    <property type="entry name" value="NAD(P)-binding Rossmann-like Domain"/>
    <property type="match status" value="1"/>
</dbReference>